<keyword evidence="3" id="KW-0479">Metal-binding</keyword>
<proteinExistence type="inferred from homology"/>
<accession>A0ABW7WVA6</accession>
<comment type="cofactor">
    <cofactor evidence="1">
        <name>Zn(2+)</name>
        <dbReference type="ChEBI" id="CHEBI:29105"/>
    </cofactor>
</comment>
<evidence type="ECO:0000256" key="2">
    <source>
        <dbReference type="ARBA" id="ARBA00007749"/>
    </source>
</evidence>
<gene>
    <name evidence="7" type="ORF">ACH49W_05175</name>
</gene>
<comment type="caution">
    <text evidence="7">The sequence shown here is derived from an EMBL/GenBank/DDBJ whole genome shotgun (WGS) entry which is preliminary data.</text>
</comment>
<reference evidence="7 8" key="1">
    <citation type="submission" date="2024-10" db="EMBL/GenBank/DDBJ databases">
        <title>The Natural Products Discovery Center: Release of the First 8490 Sequenced Strains for Exploring Actinobacteria Biosynthetic Diversity.</title>
        <authorList>
            <person name="Kalkreuter E."/>
            <person name="Kautsar S.A."/>
            <person name="Yang D."/>
            <person name="Bader C.D."/>
            <person name="Teijaro C.N."/>
            <person name="Fluegel L."/>
            <person name="Davis C.M."/>
            <person name="Simpson J.R."/>
            <person name="Lauterbach L."/>
            <person name="Steele A.D."/>
            <person name="Gui C."/>
            <person name="Meng S."/>
            <person name="Li G."/>
            <person name="Viehrig K."/>
            <person name="Ye F."/>
            <person name="Su P."/>
            <person name="Kiefer A.F."/>
            <person name="Nichols A."/>
            <person name="Cepeda A.J."/>
            <person name="Yan W."/>
            <person name="Fan B."/>
            <person name="Jiang Y."/>
            <person name="Adhikari A."/>
            <person name="Zheng C.-J."/>
            <person name="Schuster L."/>
            <person name="Cowan T.M."/>
            <person name="Smanski M.J."/>
            <person name="Chevrette M.G."/>
            <person name="De Carvalho L.P.S."/>
            <person name="Shen B."/>
        </authorList>
    </citation>
    <scope>NUCLEOTIDE SEQUENCE [LARGE SCALE GENOMIC DNA]</scope>
    <source>
        <strain evidence="7 8">NPDC019275</strain>
    </source>
</reference>
<keyword evidence="5" id="KW-0862">Zinc</keyword>
<dbReference type="CDD" id="cd07742">
    <property type="entry name" value="metallo-hydrolase-like_MBL-fold"/>
    <property type="match status" value="1"/>
</dbReference>
<dbReference type="Gene3D" id="3.60.15.10">
    <property type="entry name" value="Ribonuclease Z/Hydroxyacylglutathione hydrolase-like"/>
    <property type="match status" value="1"/>
</dbReference>
<dbReference type="PANTHER" id="PTHR42978:SF7">
    <property type="entry name" value="METALLO-HYDROLASE RV2300C-RELATED"/>
    <property type="match status" value="1"/>
</dbReference>
<keyword evidence="8" id="KW-1185">Reference proteome</keyword>
<dbReference type="PANTHER" id="PTHR42978">
    <property type="entry name" value="QUORUM-QUENCHING LACTONASE YTNP-RELATED-RELATED"/>
    <property type="match status" value="1"/>
</dbReference>
<evidence type="ECO:0000259" key="6">
    <source>
        <dbReference type="SMART" id="SM00849"/>
    </source>
</evidence>
<comment type="similarity">
    <text evidence="2">Belongs to the metallo-beta-lactamase superfamily.</text>
</comment>
<dbReference type="InterPro" id="IPR036866">
    <property type="entry name" value="RibonucZ/Hydroxyglut_hydro"/>
</dbReference>
<dbReference type="SMART" id="SM00849">
    <property type="entry name" value="Lactamase_B"/>
    <property type="match status" value="1"/>
</dbReference>
<feature type="domain" description="Metallo-beta-lactamase" evidence="6">
    <location>
        <begin position="21"/>
        <end position="232"/>
    </location>
</feature>
<keyword evidence="4" id="KW-0378">Hydrolase</keyword>
<protein>
    <submittedName>
        <fullName evidence="7">MBL fold metallo-hydrolase</fullName>
    </submittedName>
</protein>
<dbReference type="Pfam" id="PF00753">
    <property type="entry name" value="Lactamase_B"/>
    <property type="match status" value="1"/>
</dbReference>
<name>A0ABW7WVA6_9NOCA</name>
<dbReference type="SUPFAM" id="SSF56281">
    <property type="entry name" value="Metallo-hydrolase/oxidoreductase"/>
    <property type="match status" value="1"/>
</dbReference>
<dbReference type="RefSeq" id="WP_397091202.1">
    <property type="nucleotide sequence ID" value="NZ_JBIRYO010000002.1"/>
</dbReference>
<evidence type="ECO:0000256" key="3">
    <source>
        <dbReference type="ARBA" id="ARBA00022723"/>
    </source>
</evidence>
<dbReference type="EMBL" id="JBIRYO010000002">
    <property type="protein sequence ID" value="MFI2472752.1"/>
    <property type="molecule type" value="Genomic_DNA"/>
</dbReference>
<dbReference type="InterPro" id="IPR001279">
    <property type="entry name" value="Metallo-B-lactamas"/>
</dbReference>
<dbReference type="InterPro" id="IPR051013">
    <property type="entry name" value="MBL_superfamily_lactonases"/>
</dbReference>
<evidence type="ECO:0000256" key="4">
    <source>
        <dbReference type="ARBA" id="ARBA00022801"/>
    </source>
</evidence>
<evidence type="ECO:0000313" key="7">
    <source>
        <dbReference type="EMBL" id="MFI2472752.1"/>
    </source>
</evidence>
<sequence>MKVHHLNCGTMRPPRTPGGLVCHVLLLETADRLVLVDTGLGLRDAADPGGRFGPARYYVRPVFDESEAAIRQIQKLGYDPRDVRDIVLTHFDADHTGGLADFPWARAHLTADEAAAALRPRRLVERGRYLPAQRAHDPTLVRHTPGDGESWHGFAAAKELADIAPGLVMISLPGHTRGHAAIAVDTGDRWILHAGDAFYHHGQIDGAGHVPRALTAMERFVAHDLPAVRANHERLGELWMSAGPGLLLVNAHDPHLLGRARQPATITQER</sequence>
<evidence type="ECO:0000256" key="5">
    <source>
        <dbReference type="ARBA" id="ARBA00022833"/>
    </source>
</evidence>
<evidence type="ECO:0000313" key="8">
    <source>
        <dbReference type="Proteomes" id="UP001611415"/>
    </source>
</evidence>
<dbReference type="Proteomes" id="UP001611415">
    <property type="component" value="Unassembled WGS sequence"/>
</dbReference>
<organism evidence="7 8">
    <name type="scientific">Nocardia xishanensis</name>
    <dbReference type="NCBI Taxonomy" id="238964"/>
    <lineage>
        <taxon>Bacteria</taxon>
        <taxon>Bacillati</taxon>
        <taxon>Actinomycetota</taxon>
        <taxon>Actinomycetes</taxon>
        <taxon>Mycobacteriales</taxon>
        <taxon>Nocardiaceae</taxon>
        <taxon>Nocardia</taxon>
    </lineage>
</organism>
<evidence type="ECO:0000256" key="1">
    <source>
        <dbReference type="ARBA" id="ARBA00001947"/>
    </source>
</evidence>